<gene>
    <name evidence="1" type="ORF">COI98_12025</name>
</gene>
<evidence type="ECO:0000313" key="1">
    <source>
        <dbReference type="EMBL" id="PFK19000.1"/>
    </source>
</evidence>
<dbReference type="AlphaFoldDB" id="A0A9X6X0N5"/>
<dbReference type="EMBL" id="NUWJ01000100">
    <property type="protein sequence ID" value="PFK19000.1"/>
    <property type="molecule type" value="Genomic_DNA"/>
</dbReference>
<protein>
    <submittedName>
        <fullName evidence="1">Uncharacterized protein</fullName>
    </submittedName>
</protein>
<reference evidence="1 2" key="1">
    <citation type="submission" date="2017-09" db="EMBL/GenBank/DDBJ databases">
        <title>Large-scale bioinformatics analysis of Bacillus genomes uncovers conserved roles of natural products in bacterial physiology.</title>
        <authorList>
            <consortium name="Agbiome Team Llc"/>
            <person name="Bleich R.M."/>
            <person name="Grubbs K.J."/>
            <person name="Santa Maria K.C."/>
            <person name="Allen S.E."/>
            <person name="Farag S."/>
            <person name="Shank E.A."/>
            <person name="Bowers A."/>
        </authorList>
    </citation>
    <scope>NUCLEOTIDE SEQUENCE [LARGE SCALE GENOMIC DNA]</scope>
    <source>
        <strain evidence="1 2">AFS083741</strain>
    </source>
</reference>
<name>A0A9X6X0N5_BACCE</name>
<comment type="caution">
    <text evidence="1">The sequence shown here is derived from an EMBL/GenBank/DDBJ whole genome shotgun (WGS) entry which is preliminary data.</text>
</comment>
<sequence length="61" mass="7111">MTYTLIAPNGKRNVVSPIVIYAATEKSAEQHLAKEIQRRLGHLYQWKINIQHITHEQIVLF</sequence>
<proteinExistence type="predicted"/>
<accession>A0A9X6X0N5</accession>
<dbReference type="Proteomes" id="UP000224413">
    <property type="component" value="Unassembled WGS sequence"/>
</dbReference>
<organism evidence="1 2">
    <name type="scientific">Bacillus cereus</name>
    <dbReference type="NCBI Taxonomy" id="1396"/>
    <lineage>
        <taxon>Bacteria</taxon>
        <taxon>Bacillati</taxon>
        <taxon>Bacillota</taxon>
        <taxon>Bacilli</taxon>
        <taxon>Bacillales</taxon>
        <taxon>Bacillaceae</taxon>
        <taxon>Bacillus</taxon>
        <taxon>Bacillus cereus group</taxon>
    </lineage>
</organism>
<evidence type="ECO:0000313" key="2">
    <source>
        <dbReference type="Proteomes" id="UP000224413"/>
    </source>
</evidence>